<evidence type="ECO:0000313" key="1">
    <source>
        <dbReference type="EMBL" id="KAJ8127564.1"/>
    </source>
</evidence>
<comment type="caution">
    <text evidence="1">The sequence shown here is derived from an EMBL/GenBank/DDBJ whole genome shotgun (WGS) entry which is preliminary data.</text>
</comment>
<evidence type="ECO:0000313" key="2">
    <source>
        <dbReference type="Proteomes" id="UP001153332"/>
    </source>
</evidence>
<gene>
    <name evidence="1" type="ORF">O1611_g6072</name>
</gene>
<dbReference type="EMBL" id="JAPUUL010001381">
    <property type="protein sequence ID" value="KAJ8127564.1"/>
    <property type="molecule type" value="Genomic_DNA"/>
</dbReference>
<proteinExistence type="predicted"/>
<sequence length="539" mass="59399">MDADGSQFSQLPGATAKKLPPIPKGATVHRRPIPSGPVASTNSARRIHVTAKTPFRSVTTRVRKQLDKYLRQSASSRNAFTNKLSQKKNASLGERIRRIQEQSQNAATGGLGLGLENSGEVVVLGTGRAIQKVTEVALFFQKQPDCIVQLRTGSVAAIDDVIPAEDDGLEGDHCRSTAFTPIKYQVPGMSEMTSTYPPSYIIVGAGVFGTSTALHLKRQYPDADVTLIDRHDPDALTRPAASWDWNKVIRADYRDITYCRIALEAQDEWRANPLWSPFYHETGIYWISRTGFAQKVVDNFKELGRNAELYALPVQEARTLYGGLFDSADYEGVDKVLINKTSGWAAAKDALQAGIKRAIDMGVKYITAEVDLLEFDDEARCIGIRTNDGTAIAADRTVLCTGAFTPALLEKIATHTSHDEFRPRGRMIAACVTTGLVTLDRETAEAFKDMPVCIQENPTQRGPSNGTLPPIEGNQIKFWGQSIFQFPQGVSDISQPPTGVEYNQWEVPRALKADVALASKATFGERSNDWKMHTHRICW</sequence>
<keyword evidence="2" id="KW-1185">Reference proteome</keyword>
<dbReference type="Proteomes" id="UP001153332">
    <property type="component" value="Unassembled WGS sequence"/>
</dbReference>
<organism evidence="1 2">
    <name type="scientific">Lasiodiplodia mahajangana</name>
    <dbReference type="NCBI Taxonomy" id="1108764"/>
    <lineage>
        <taxon>Eukaryota</taxon>
        <taxon>Fungi</taxon>
        <taxon>Dikarya</taxon>
        <taxon>Ascomycota</taxon>
        <taxon>Pezizomycotina</taxon>
        <taxon>Dothideomycetes</taxon>
        <taxon>Dothideomycetes incertae sedis</taxon>
        <taxon>Botryosphaeriales</taxon>
        <taxon>Botryosphaeriaceae</taxon>
        <taxon>Lasiodiplodia</taxon>
    </lineage>
</organism>
<accession>A0ACC2JJ92</accession>
<reference evidence="1" key="1">
    <citation type="submission" date="2022-12" db="EMBL/GenBank/DDBJ databases">
        <title>Genome Sequence of Lasiodiplodia mahajangana.</title>
        <authorList>
            <person name="Buettner E."/>
        </authorList>
    </citation>
    <scope>NUCLEOTIDE SEQUENCE</scope>
    <source>
        <strain evidence="1">VT137</strain>
    </source>
</reference>
<name>A0ACC2JJ92_9PEZI</name>
<protein>
    <submittedName>
        <fullName evidence="1">Uncharacterized protein</fullName>
    </submittedName>
</protein>